<dbReference type="SUPFAM" id="SSF47336">
    <property type="entry name" value="ACP-like"/>
    <property type="match status" value="1"/>
</dbReference>
<dbReference type="InterPro" id="IPR009081">
    <property type="entry name" value="PP-bd_ACP"/>
</dbReference>
<evidence type="ECO:0000313" key="3">
    <source>
        <dbReference type="EMBL" id="GAA3659545.1"/>
    </source>
</evidence>
<name>A0ABP7BHR6_9ACTN</name>
<accession>A0ABP7BHR6</accession>
<organism evidence="3 4">
    <name type="scientific">Nonomuraea antimicrobica</name>
    <dbReference type="NCBI Taxonomy" id="561173"/>
    <lineage>
        <taxon>Bacteria</taxon>
        <taxon>Bacillati</taxon>
        <taxon>Actinomycetota</taxon>
        <taxon>Actinomycetes</taxon>
        <taxon>Streptosporangiales</taxon>
        <taxon>Streptosporangiaceae</taxon>
        <taxon>Nonomuraea</taxon>
    </lineage>
</organism>
<dbReference type="Gene3D" id="1.10.1200.10">
    <property type="entry name" value="ACP-like"/>
    <property type="match status" value="1"/>
</dbReference>
<protein>
    <recommendedName>
        <fullName evidence="2">Carrier domain-containing protein</fullName>
    </recommendedName>
</protein>
<proteinExistence type="predicted"/>
<keyword evidence="4" id="KW-1185">Reference proteome</keyword>
<evidence type="ECO:0000313" key="4">
    <source>
        <dbReference type="Proteomes" id="UP001500902"/>
    </source>
</evidence>
<feature type="region of interest" description="Disordered" evidence="1">
    <location>
        <begin position="1"/>
        <end position="21"/>
    </location>
</feature>
<dbReference type="InterPro" id="IPR036736">
    <property type="entry name" value="ACP-like_sf"/>
</dbReference>
<evidence type="ECO:0000256" key="1">
    <source>
        <dbReference type="SAM" id="MobiDB-lite"/>
    </source>
</evidence>
<evidence type="ECO:0000259" key="2">
    <source>
        <dbReference type="Pfam" id="PF00550"/>
    </source>
</evidence>
<dbReference type="EMBL" id="BAAAZP010000041">
    <property type="protein sequence ID" value="GAA3659545.1"/>
    <property type="molecule type" value="Genomic_DNA"/>
</dbReference>
<reference evidence="4" key="1">
    <citation type="journal article" date="2019" name="Int. J. Syst. Evol. Microbiol.">
        <title>The Global Catalogue of Microorganisms (GCM) 10K type strain sequencing project: providing services to taxonomists for standard genome sequencing and annotation.</title>
        <authorList>
            <consortium name="The Broad Institute Genomics Platform"/>
            <consortium name="The Broad Institute Genome Sequencing Center for Infectious Disease"/>
            <person name="Wu L."/>
            <person name="Ma J."/>
        </authorList>
    </citation>
    <scope>NUCLEOTIDE SEQUENCE [LARGE SCALE GENOMIC DNA]</scope>
    <source>
        <strain evidence="4">JCM 16904</strain>
    </source>
</reference>
<gene>
    <name evidence="3" type="ORF">GCM10022224_023690</name>
</gene>
<dbReference type="Proteomes" id="UP001500902">
    <property type="component" value="Unassembled WGS sequence"/>
</dbReference>
<feature type="domain" description="Carrier" evidence="2">
    <location>
        <begin position="30"/>
        <end position="94"/>
    </location>
</feature>
<comment type="caution">
    <text evidence="3">The sequence shown here is derived from an EMBL/GenBank/DDBJ whole genome shotgun (WGS) entry which is preliminary data.</text>
</comment>
<sequence>MAAMASTPSHRGLPTEPRDRTRSQAIVDLLLAEACPADGVVPTPQTPLSGGGLELTSLALVRAIVSIEDSLGLNFSDTAFMDAELRTVADVLALVESESRSDEDPNHTDG</sequence>
<dbReference type="Pfam" id="PF00550">
    <property type="entry name" value="PP-binding"/>
    <property type="match status" value="1"/>
</dbReference>